<keyword evidence="2" id="KW-1185">Reference proteome</keyword>
<dbReference type="Proteomes" id="UP001044222">
    <property type="component" value="Chromosome 15"/>
</dbReference>
<accession>A0A9D3RLF4</accession>
<proteinExistence type="predicted"/>
<name>A0A9D3RLF4_ANGAN</name>
<evidence type="ECO:0000313" key="2">
    <source>
        <dbReference type="Proteomes" id="UP001044222"/>
    </source>
</evidence>
<comment type="caution">
    <text evidence="1">The sequence shown here is derived from an EMBL/GenBank/DDBJ whole genome shotgun (WGS) entry which is preliminary data.</text>
</comment>
<evidence type="ECO:0000313" key="1">
    <source>
        <dbReference type="EMBL" id="KAG5834748.1"/>
    </source>
</evidence>
<reference evidence="1" key="1">
    <citation type="submission" date="2021-01" db="EMBL/GenBank/DDBJ databases">
        <title>A chromosome-scale assembly of European eel, Anguilla anguilla.</title>
        <authorList>
            <person name="Henkel C."/>
            <person name="Jong-Raadsen S.A."/>
            <person name="Dufour S."/>
            <person name="Weltzien F.-A."/>
            <person name="Palstra A.P."/>
            <person name="Pelster B."/>
            <person name="Spaink H.P."/>
            <person name="Van Den Thillart G.E."/>
            <person name="Jansen H."/>
            <person name="Zahm M."/>
            <person name="Klopp C."/>
            <person name="Cedric C."/>
            <person name="Louis A."/>
            <person name="Berthelot C."/>
            <person name="Parey E."/>
            <person name="Roest Crollius H."/>
            <person name="Montfort J."/>
            <person name="Robinson-Rechavi M."/>
            <person name="Bucao C."/>
            <person name="Bouchez O."/>
            <person name="Gislard M."/>
            <person name="Lluch J."/>
            <person name="Milhes M."/>
            <person name="Lampietro C."/>
            <person name="Lopez Roques C."/>
            <person name="Donnadieu C."/>
            <person name="Braasch I."/>
            <person name="Desvignes T."/>
            <person name="Postlethwait J."/>
            <person name="Bobe J."/>
            <person name="Guiguen Y."/>
            <person name="Dirks R."/>
        </authorList>
    </citation>
    <scope>NUCLEOTIDE SEQUENCE</scope>
    <source>
        <strain evidence="1">Tag_6206</strain>
        <tissue evidence="1">Liver</tissue>
    </source>
</reference>
<dbReference type="EMBL" id="JAFIRN010000015">
    <property type="protein sequence ID" value="KAG5834748.1"/>
    <property type="molecule type" value="Genomic_DNA"/>
</dbReference>
<gene>
    <name evidence="1" type="ORF">ANANG_G00264860</name>
</gene>
<protein>
    <submittedName>
        <fullName evidence="1">Uncharacterized protein</fullName>
    </submittedName>
</protein>
<dbReference type="AlphaFoldDB" id="A0A9D3RLF4"/>
<organism evidence="1 2">
    <name type="scientific">Anguilla anguilla</name>
    <name type="common">European freshwater eel</name>
    <name type="synonym">Muraena anguilla</name>
    <dbReference type="NCBI Taxonomy" id="7936"/>
    <lineage>
        <taxon>Eukaryota</taxon>
        <taxon>Metazoa</taxon>
        <taxon>Chordata</taxon>
        <taxon>Craniata</taxon>
        <taxon>Vertebrata</taxon>
        <taxon>Euteleostomi</taxon>
        <taxon>Actinopterygii</taxon>
        <taxon>Neopterygii</taxon>
        <taxon>Teleostei</taxon>
        <taxon>Anguilliformes</taxon>
        <taxon>Anguillidae</taxon>
        <taxon>Anguilla</taxon>
    </lineage>
</organism>
<sequence>MTHLHCAHTHTHTCTHTHTYIHTLTHARTRTHACTHTHTYTHTEVYCALDVFIPASCTCTPCFVKPYQRRVLLPLLDRCKRAAEKCVLSNGNPVTGVMQSFKLYRKCPILCMHYIITRVCVSGLFRFLTRF</sequence>